<sequence>MGARESVQLRREPTAETHVIVTDGPRWYEALRLWSTRARGQHQVRSTVTCHPVGTKAHTAHFARSQAHKGGEEKVKSTGDGRRPMERRRSDTGPP</sequence>
<accession>A0ABY7CJQ2</accession>
<evidence type="ECO:0000313" key="3">
    <source>
        <dbReference type="Proteomes" id="UP001164743"/>
    </source>
</evidence>
<keyword evidence="3" id="KW-1185">Reference proteome</keyword>
<name>A0ABY7CJQ2_9BASI</name>
<organism evidence="2 3">
    <name type="scientific">Puccinia triticina</name>
    <dbReference type="NCBI Taxonomy" id="208348"/>
    <lineage>
        <taxon>Eukaryota</taxon>
        <taxon>Fungi</taxon>
        <taxon>Dikarya</taxon>
        <taxon>Basidiomycota</taxon>
        <taxon>Pucciniomycotina</taxon>
        <taxon>Pucciniomycetes</taxon>
        <taxon>Pucciniales</taxon>
        <taxon>Pucciniaceae</taxon>
        <taxon>Puccinia</taxon>
    </lineage>
</organism>
<feature type="compositionally biased region" description="Basic and acidic residues" evidence="1">
    <location>
        <begin position="69"/>
        <end position="95"/>
    </location>
</feature>
<evidence type="ECO:0000313" key="2">
    <source>
        <dbReference type="EMBL" id="WAQ84356.1"/>
    </source>
</evidence>
<dbReference type="GeneID" id="77809626"/>
<reference evidence="2" key="1">
    <citation type="submission" date="2022-10" db="EMBL/GenBank/DDBJ databases">
        <title>Puccinia triticina Genome sequencing and assembly.</title>
        <authorList>
            <person name="Li C."/>
        </authorList>
    </citation>
    <scope>NUCLEOTIDE SEQUENCE</scope>
    <source>
        <strain evidence="2">Pt15</strain>
    </source>
</reference>
<gene>
    <name evidence="2" type="ORF">PtA15_4A809</name>
</gene>
<dbReference type="EMBL" id="CP110424">
    <property type="protein sequence ID" value="WAQ84356.1"/>
    <property type="molecule type" value="Genomic_DNA"/>
</dbReference>
<feature type="region of interest" description="Disordered" evidence="1">
    <location>
        <begin position="53"/>
        <end position="95"/>
    </location>
</feature>
<dbReference type="Proteomes" id="UP001164743">
    <property type="component" value="Chromosome 4A"/>
</dbReference>
<protein>
    <submittedName>
        <fullName evidence="2">Uncharacterized protein</fullName>
    </submittedName>
</protein>
<evidence type="ECO:0000256" key="1">
    <source>
        <dbReference type="SAM" id="MobiDB-lite"/>
    </source>
</evidence>
<proteinExistence type="predicted"/>
<dbReference type="RefSeq" id="XP_053019911.1">
    <property type="nucleotide sequence ID" value="XM_053168731.1"/>
</dbReference>